<dbReference type="InterPro" id="IPR027266">
    <property type="entry name" value="TrmE/GcvT-like"/>
</dbReference>
<dbReference type="EMBL" id="LNQE01000211">
    <property type="protein sequence ID" value="KUG28520.1"/>
    <property type="molecule type" value="Genomic_DNA"/>
</dbReference>
<keyword evidence="3" id="KW-0547">Nucleotide-binding</keyword>
<dbReference type="GO" id="GO:0030488">
    <property type="term" value="P:tRNA methylation"/>
    <property type="evidence" value="ECO:0007669"/>
    <property type="project" value="TreeGrafter"/>
</dbReference>
<dbReference type="Gene3D" id="3.40.50.300">
    <property type="entry name" value="P-loop containing nucleotide triphosphate hydrolases"/>
    <property type="match status" value="1"/>
</dbReference>
<dbReference type="InterPro" id="IPR006073">
    <property type="entry name" value="GTP-bd"/>
</dbReference>
<gene>
    <name evidence="6" type="ORF">ASZ90_001603</name>
</gene>
<accession>A0A0W8G5T8</accession>
<sequence length="470" mass="49335">MTNETPPTGTGRDMIVARATPPGAGGVAVIRLSGQGCRQTAQALFRSSRPGFTTLLPYRLHHGHLHAPDGRRIDEVLAAFMPGPGSYTGEDTVEISCHGGPATTGAILAACLAMGARPAGPGEFTLRAFLNGRMDLSQAQAVAELVAAATPVQADMALARLDGAMGRLVRELRQALEALRAGVCLAVDFPEEDVECLSREEFAAGVADVSERIRTLLAANRRARPFREGASAVLFGRVNAGKSRLFNALLGRERAIVTGVPGTTRDYLEETLDLGGMPVRLTDTAGLRETGDEAEAIGRDRGEKRVRAAALALFVADGSQPLDDGGDARELVLARELGPARVMAVVNKADLSPGDPDPAATLADMGFETLRVSARTGLGLDALTAAMTRRLGAGNAPPVGEVAPDRREAAALSRALDELTDLARDIAREVPYDLLGVRLETACAELADITGEMTPDAVLASIFETFCIGK</sequence>
<comment type="caution">
    <text evidence="6">The sequence shown here is derived from an EMBL/GenBank/DDBJ whole genome shotgun (WGS) entry which is preliminary data.</text>
</comment>
<evidence type="ECO:0000256" key="1">
    <source>
        <dbReference type="ARBA" id="ARBA00011043"/>
    </source>
</evidence>
<organism evidence="6">
    <name type="scientific">hydrocarbon metagenome</name>
    <dbReference type="NCBI Taxonomy" id="938273"/>
    <lineage>
        <taxon>unclassified sequences</taxon>
        <taxon>metagenomes</taxon>
        <taxon>ecological metagenomes</taxon>
    </lineage>
</organism>
<dbReference type="Pfam" id="PF10396">
    <property type="entry name" value="TrmE_N"/>
    <property type="match status" value="1"/>
</dbReference>
<dbReference type="SUPFAM" id="SSF52540">
    <property type="entry name" value="P-loop containing nucleoside triphosphate hydrolases"/>
    <property type="match status" value="1"/>
</dbReference>
<evidence type="ECO:0000259" key="5">
    <source>
        <dbReference type="PROSITE" id="PS51709"/>
    </source>
</evidence>
<dbReference type="AlphaFoldDB" id="A0A0W8G5T8"/>
<dbReference type="InterPro" id="IPR004520">
    <property type="entry name" value="GTPase_MnmE"/>
</dbReference>
<dbReference type="Pfam" id="PF01926">
    <property type="entry name" value="MMR_HSR1"/>
    <property type="match status" value="1"/>
</dbReference>
<protein>
    <submittedName>
        <fullName evidence="6">Gtpase and trna-u34 5-formylation enzyme trme</fullName>
    </submittedName>
</protein>
<dbReference type="PANTHER" id="PTHR42714">
    <property type="entry name" value="TRNA MODIFICATION GTPASE GTPBP3"/>
    <property type="match status" value="1"/>
</dbReference>
<evidence type="ECO:0000256" key="3">
    <source>
        <dbReference type="ARBA" id="ARBA00022741"/>
    </source>
</evidence>
<evidence type="ECO:0000256" key="2">
    <source>
        <dbReference type="ARBA" id="ARBA00022694"/>
    </source>
</evidence>
<dbReference type="Gene3D" id="3.30.1360.120">
    <property type="entry name" value="Probable tRNA modification gtpase trme, domain 1"/>
    <property type="match status" value="1"/>
</dbReference>
<dbReference type="HAMAP" id="MF_00379">
    <property type="entry name" value="GTPase_MnmE"/>
    <property type="match status" value="1"/>
</dbReference>
<keyword evidence="2" id="KW-0819">tRNA processing</keyword>
<proteinExistence type="inferred from homology"/>
<dbReference type="NCBIfam" id="TIGR00231">
    <property type="entry name" value="small_GTP"/>
    <property type="match status" value="1"/>
</dbReference>
<dbReference type="PANTHER" id="PTHR42714:SF2">
    <property type="entry name" value="TRNA MODIFICATION GTPASE GTPBP3, MITOCHONDRIAL"/>
    <property type="match status" value="1"/>
</dbReference>
<dbReference type="PROSITE" id="PS51709">
    <property type="entry name" value="G_TRME"/>
    <property type="match status" value="1"/>
</dbReference>
<dbReference type="NCBIfam" id="TIGR00450">
    <property type="entry name" value="mnmE_trmE_thdF"/>
    <property type="match status" value="1"/>
</dbReference>
<name>A0A0W8G5T8_9ZZZZ</name>
<dbReference type="Gene3D" id="1.20.120.430">
    <property type="entry name" value="tRNA modification GTPase MnmE domain 2"/>
    <property type="match status" value="1"/>
</dbReference>
<dbReference type="GO" id="GO:0002098">
    <property type="term" value="P:tRNA wobble uridine modification"/>
    <property type="evidence" value="ECO:0007669"/>
    <property type="project" value="TreeGrafter"/>
</dbReference>
<dbReference type="InterPro" id="IPR027417">
    <property type="entry name" value="P-loop_NTPase"/>
</dbReference>
<dbReference type="InterPro" id="IPR025867">
    <property type="entry name" value="MnmE_helical"/>
</dbReference>
<reference evidence="6" key="1">
    <citation type="journal article" date="2015" name="Proc. Natl. Acad. Sci. U.S.A.">
        <title>Networks of energetic and metabolic interactions define dynamics in microbial communities.</title>
        <authorList>
            <person name="Embree M."/>
            <person name="Liu J.K."/>
            <person name="Al-Bassam M.M."/>
            <person name="Zengler K."/>
        </authorList>
    </citation>
    <scope>NUCLEOTIDE SEQUENCE</scope>
</reference>
<dbReference type="SUPFAM" id="SSF103025">
    <property type="entry name" value="Folate-binding domain"/>
    <property type="match status" value="1"/>
</dbReference>
<dbReference type="InterPro" id="IPR018948">
    <property type="entry name" value="GTP-bd_TrmE_N"/>
</dbReference>
<dbReference type="SUPFAM" id="SSF116878">
    <property type="entry name" value="TrmE connector domain"/>
    <property type="match status" value="1"/>
</dbReference>
<dbReference type="GO" id="GO:0003924">
    <property type="term" value="F:GTPase activity"/>
    <property type="evidence" value="ECO:0007669"/>
    <property type="project" value="InterPro"/>
</dbReference>
<evidence type="ECO:0000256" key="4">
    <source>
        <dbReference type="ARBA" id="ARBA00023134"/>
    </source>
</evidence>
<dbReference type="GO" id="GO:0005829">
    <property type="term" value="C:cytosol"/>
    <property type="evidence" value="ECO:0007669"/>
    <property type="project" value="TreeGrafter"/>
</dbReference>
<dbReference type="InterPro" id="IPR005225">
    <property type="entry name" value="Small_GTP-bd"/>
</dbReference>
<dbReference type="InterPro" id="IPR027368">
    <property type="entry name" value="MnmE_dom2"/>
</dbReference>
<comment type="similarity">
    <text evidence="1">Belongs to the TRAFAC class TrmE-Era-EngA-EngB-Septin-like GTPase superfamily. TrmE GTPase family.</text>
</comment>
<dbReference type="CDD" id="cd04164">
    <property type="entry name" value="trmE"/>
    <property type="match status" value="1"/>
</dbReference>
<dbReference type="Pfam" id="PF12631">
    <property type="entry name" value="MnmE_helical"/>
    <property type="match status" value="1"/>
</dbReference>
<keyword evidence="4" id="KW-0342">GTP-binding</keyword>
<evidence type="ECO:0000313" key="6">
    <source>
        <dbReference type="EMBL" id="KUG28520.1"/>
    </source>
</evidence>
<dbReference type="CDD" id="cd14858">
    <property type="entry name" value="TrmE_N"/>
    <property type="match status" value="1"/>
</dbReference>
<feature type="domain" description="TrmE-type G" evidence="5">
    <location>
        <begin position="229"/>
        <end position="392"/>
    </location>
</feature>
<dbReference type="GO" id="GO:0005525">
    <property type="term" value="F:GTP binding"/>
    <property type="evidence" value="ECO:0007669"/>
    <property type="project" value="UniProtKB-KW"/>
</dbReference>
<dbReference type="InterPro" id="IPR031168">
    <property type="entry name" value="G_TrmE"/>
</dbReference>